<dbReference type="GO" id="GO:0016020">
    <property type="term" value="C:membrane"/>
    <property type="evidence" value="ECO:0007669"/>
    <property type="project" value="UniProtKB-SubCell"/>
</dbReference>
<keyword evidence="5 6" id="KW-0472">Membrane</keyword>
<proteinExistence type="predicted"/>
<dbReference type="InterPro" id="IPR011701">
    <property type="entry name" value="MFS"/>
</dbReference>
<evidence type="ECO:0000313" key="7">
    <source>
        <dbReference type="EMBL" id="OMJ92536.1"/>
    </source>
</evidence>
<feature type="transmembrane region" description="Helical" evidence="6">
    <location>
        <begin position="48"/>
        <end position="70"/>
    </location>
</feature>
<feature type="transmembrane region" description="Helical" evidence="6">
    <location>
        <begin position="7"/>
        <end position="28"/>
    </location>
</feature>
<reference evidence="7 8" key="1">
    <citation type="submission" date="2016-11" db="EMBL/GenBank/DDBJ databases">
        <title>The macronuclear genome of Stentor coeruleus: a giant cell with tiny introns.</title>
        <authorList>
            <person name="Slabodnick M."/>
            <person name="Ruby J.G."/>
            <person name="Reiff S.B."/>
            <person name="Swart E.C."/>
            <person name="Gosai S."/>
            <person name="Prabakaran S."/>
            <person name="Witkowska E."/>
            <person name="Larue G.E."/>
            <person name="Fisher S."/>
            <person name="Freeman R.M."/>
            <person name="Gunawardena J."/>
            <person name="Chu W."/>
            <person name="Stover N.A."/>
            <person name="Gregory B.D."/>
            <person name="Nowacki M."/>
            <person name="Derisi J."/>
            <person name="Roy S.W."/>
            <person name="Marshall W.F."/>
            <person name="Sood P."/>
        </authorList>
    </citation>
    <scope>NUCLEOTIDE SEQUENCE [LARGE SCALE GENOMIC DNA]</scope>
    <source>
        <strain evidence="7">WM001</strain>
    </source>
</reference>
<feature type="transmembrane region" description="Helical" evidence="6">
    <location>
        <begin position="138"/>
        <end position="159"/>
    </location>
</feature>
<feature type="transmembrane region" description="Helical" evidence="6">
    <location>
        <begin position="359"/>
        <end position="378"/>
    </location>
</feature>
<evidence type="ECO:0000256" key="6">
    <source>
        <dbReference type="SAM" id="Phobius"/>
    </source>
</evidence>
<evidence type="ECO:0000313" key="8">
    <source>
        <dbReference type="Proteomes" id="UP000187209"/>
    </source>
</evidence>
<dbReference type="Proteomes" id="UP000187209">
    <property type="component" value="Unassembled WGS sequence"/>
</dbReference>
<comment type="subcellular location">
    <subcellularLocation>
        <location evidence="1">Membrane</location>
        <topology evidence="1">Multi-pass membrane protein</topology>
    </subcellularLocation>
</comment>
<evidence type="ECO:0000256" key="4">
    <source>
        <dbReference type="ARBA" id="ARBA00022989"/>
    </source>
</evidence>
<dbReference type="InterPro" id="IPR036259">
    <property type="entry name" value="MFS_trans_sf"/>
</dbReference>
<evidence type="ECO:0000256" key="1">
    <source>
        <dbReference type="ARBA" id="ARBA00004141"/>
    </source>
</evidence>
<name>A0A1R2CU31_9CILI</name>
<feature type="transmembrane region" description="Helical" evidence="6">
    <location>
        <begin position="384"/>
        <end position="408"/>
    </location>
</feature>
<dbReference type="GO" id="GO:0022857">
    <property type="term" value="F:transmembrane transporter activity"/>
    <property type="evidence" value="ECO:0007669"/>
    <property type="project" value="InterPro"/>
</dbReference>
<evidence type="ECO:0000256" key="5">
    <source>
        <dbReference type="ARBA" id="ARBA00023136"/>
    </source>
</evidence>
<sequence>MKLRTLIMFIGGSLLNIVAGNLNNWGTISPYIGSYYYHLDHSVSISDFVVVSPISFASNVFWTAICSFLLKILSPHSIIVLGVTITCTGLFCSSFITNPYLFCWIFGLSYGMLTGMVFLPTVWIIWNNISENKARTSGILLAFYSLGPAPFSILFTMIANPYDDSPETTKSDGIEKEKIFGEFVSYRVPMTIRWMILTYIILCVIGLLCLPRKWIPESQNQKIERTMTLNDIIRNGKFWNLLLLTASSMSNISYVQNTYKIIGMLHINDDHFISFIGSTSFFISSFGRVIYGIILDKYSWKRVMVITYIIEIIFGLTFAATFNSRFWYGFYIIVFAFLNTSMYNSVMIRTTKDFEKDKWVFNFVSSGMIIAFTIPYVFEKTVTPYIGYFWTFIIITGITIIAMFQSIFHPIEDEKYQILEQR</sequence>
<accession>A0A1R2CU31</accession>
<dbReference type="AlphaFoldDB" id="A0A1R2CU31"/>
<evidence type="ECO:0000256" key="2">
    <source>
        <dbReference type="ARBA" id="ARBA00022448"/>
    </source>
</evidence>
<feature type="transmembrane region" description="Helical" evidence="6">
    <location>
        <begin position="328"/>
        <end position="347"/>
    </location>
</feature>
<dbReference type="PANTHER" id="PTHR43385:SF1">
    <property type="entry name" value="RIBOFLAVIN TRANSPORTER RIBJ"/>
    <property type="match status" value="1"/>
</dbReference>
<dbReference type="SUPFAM" id="SSF103473">
    <property type="entry name" value="MFS general substrate transporter"/>
    <property type="match status" value="1"/>
</dbReference>
<keyword evidence="4 6" id="KW-1133">Transmembrane helix</keyword>
<dbReference type="Gene3D" id="1.20.1250.20">
    <property type="entry name" value="MFS general substrate transporter like domains"/>
    <property type="match status" value="2"/>
</dbReference>
<dbReference type="PANTHER" id="PTHR43385">
    <property type="entry name" value="RIBOFLAVIN TRANSPORTER RIBJ"/>
    <property type="match status" value="1"/>
</dbReference>
<feature type="transmembrane region" description="Helical" evidence="6">
    <location>
        <begin position="102"/>
        <end position="126"/>
    </location>
</feature>
<gene>
    <name evidence="7" type="ORF">SteCoe_4668</name>
</gene>
<dbReference type="Pfam" id="PF07690">
    <property type="entry name" value="MFS_1"/>
    <property type="match status" value="1"/>
</dbReference>
<evidence type="ECO:0000256" key="3">
    <source>
        <dbReference type="ARBA" id="ARBA00022692"/>
    </source>
</evidence>
<keyword evidence="8" id="KW-1185">Reference proteome</keyword>
<feature type="transmembrane region" description="Helical" evidence="6">
    <location>
        <begin position="77"/>
        <end position="96"/>
    </location>
</feature>
<evidence type="ECO:0008006" key="9">
    <source>
        <dbReference type="Google" id="ProtNLM"/>
    </source>
</evidence>
<feature type="transmembrane region" description="Helical" evidence="6">
    <location>
        <begin position="192"/>
        <end position="211"/>
    </location>
</feature>
<organism evidence="7 8">
    <name type="scientific">Stentor coeruleus</name>
    <dbReference type="NCBI Taxonomy" id="5963"/>
    <lineage>
        <taxon>Eukaryota</taxon>
        <taxon>Sar</taxon>
        <taxon>Alveolata</taxon>
        <taxon>Ciliophora</taxon>
        <taxon>Postciliodesmatophora</taxon>
        <taxon>Heterotrichea</taxon>
        <taxon>Heterotrichida</taxon>
        <taxon>Stentoridae</taxon>
        <taxon>Stentor</taxon>
    </lineage>
</organism>
<comment type="caution">
    <text evidence="7">The sequence shown here is derived from an EMBL/GenBank/DDBJ whole genome shotgun (WGS) entry which is preliminary data.</text>
</comment>
<protein>
    <recommendedName>
        <fullName evidence="9">Major facilitator superfamily (MFS) profile domain-containing protein</fullName>
    </recommendedName>
</protein>
<feature type="transmembrane region" description="Helical" evidence="6">
    <location>
        <begin position="303"/>
        <end position="322"/>
    </location>
</feature>
<dbReference type="OrthoDB" id="410267at2759"/>
<dbReference type="InterPro" id="IPR052983">
    <property type="entry name" value="MFS_Riboflavin_Transporter"/>
</dbReference>
<dbReference type="EMBL" id="MPUH01000059">
    <property type="protein sequence ID" value="OMJ92536.1"/>
    <property type="molecule type" value="Genomic_DNA"/>
</dbReference>
<feature type="transmembrane region" description="Helical" evidence="6">
    <location>
        <begin position="232"/>
        <end position="252"/>
    </location>
</feature>
<feature type="transmembrane region" description="Helical" evidence="6">
    <location>
        <begin position="272"/>
        <end position="291"/>
    </location>
</feature>
<keyword evidence="2" id="KW-0813">Transport</keyword>
<keyword evidence="3 6" id="KW-0812">Transmembrane</keyword>